<evidence type="ECO:0008006" key="3">
    <source>
        <dbReference type="Google" id="ProtNLM"/>
    </source>
</evidence>
<name>A0AAQ3T0I3_PASNO</name>
<dbReference type="PANTHER" id="PTHR24559:SF444">
    <property type="entry name" value="REVERSE TRANSCRIPTASE DOMAIN-CONTAINING PROTEIN"/>
    <property type="match status" value="1"/>
</dbReference>
<dbReference type="AlphaFoldDB" id="A0AAQ3T0I3"/>
<dbReference type="InterPro" id="IPR053134">
    <property type="entry name" value="RNA-dir_DNA_polymerase"/>
</dbReference>
<reference evidence="1 2" key="1">
    <citation type="submission" date="2024-02" db="EMBL/GenBank/DDBJ databases">
        <title>High-quality chromosome-scale genome assembly of Pensacola bahiagrass (Paspalum notatum Flugge var. saurae).</title>
        <authorList>
            <person name="Vega J.M."/>
            <person name="Podio M."/>
            <person name="Orjuela J."/>
            <person name="Siena L.A."/>
            <person name="Pessino S.C."/>
            <person name="Combes M.C."/>
            <person name="Mariac C."/>
            <person name="Albertini E."/>
            <person name="Pupilli F."/>
            <person name="Ortiz J.P.A."/>
            <person name="Leblanc O."/>
        </authorList>
    </citation>
    <scope>NUCLEOTIDE SEQUENCE [LARGE SCALE GENOMIC DNA]</scope>
    <source>
        <strain evidence="1">R1</strain>
        <tissue evidence="1">Leaf</tissue>
    </source>
</reference>
<proteinExistence type="predicted"/>
<dbReference type="InterPro" id="IPR043502">
    <property type="entry name" value="DNA/RNA_pol_sf"/>
</dbReference>
<dbReference type="CDD" id="cd01647">
    <property type="entry name" value="RT_LTR"/>
    <property type="match status" value="1"/>
</dbReference>
<protein>
    <recommendedName>
        <fullName evidence="3">Reverse transcriptase domain-containing protein</fullName>
    </recommendedName>
</protein>
<accession>A0AAQ3T0I3</accession>
<keyword evidence="2" id="KW-1185">Reference proteome</keyword>
<evidence type="ECO:0000313" key="2">
    <source>
        <dbReference type="Proteomes" id="UP001341281"/>
    </source>
</evidence>
<dbReference type="PANTHER" id="PTHR24559">
    <property type="entry name" value="TRANSPOSON TY3-I GAG-POL POLYPROTEIN"/>
    <property type="match status" value="1"/>
</dbReference>
<dbReference type="SUPFAM" id="SSF56672">
    <property type="entry name" value="DNA/RNA polymerases"/>
    <property type="match status" value="1"/>
</dbReference>
<dbReference type="EMBL" id="CP144747">
    <property type="protein sequence ID" value="WVZ63905.1"/>
    <property type="molecule type" value="Genomic_DNA"/>
</dbReference>
<evidence type="ECO:0000313" key="1">
    <source>
        <dbReference type="EMBL" id="WVZ63905.1"/>
    </source>
</evidence>
<dbReference type="InterPro" id="IPR043128">
    <property type="entry name" value="Rev_trsase/Diguanyl_cyclase"/>
</dbReference>
<organism evidence="1 2">
    <name type="scientific">Paspalum notatum var. saurae</name>
    <dbReference type="NCBI Taxonomy" id="547442"/>
    <lineage>
        <taxon>Eukaryota</taxon>
        <taxon>Viridiplantae</taxon>
        <taxon>Streptophyta</taxon>
        <taxon>Embryophyta</taxon>
        <taxon>Tracheophyta</taxon>
        <taxon>Spermatophyta</taxon>
        <taxon>Magnoliopsida</taxon>
        <taxon>Liliopsida</taxon>
        <taxon>Poales</taxon>
        <taxon>Poaceae</taxon>
        <taxon>PACMAD clade</taxon>
        <taxon>Panicoideae</taxon>
        <taxon>Andropogonodae</taxon>
        <taxon>Paspaleae</taxon>
        <taxon>Paspalinae</taxon>
        <taxon>Paspalum</taxon>
    </lineage>
</organism>
<dbReference type="Gene3D" id="3.30.70.270">
    <property type="match status" value="1"/>
</dbReference>
<dbReference type="Proteomes" id="UP001341281">
    <property type="component" value="Chromosome 03"/>
</dbReference>
<gene>
    <name evidence="1" type="ORF">U9M48_013499</name>
</gene>
<sequence length="175" mass="20058">MCIDYIDLNKACPKDPYPIPRIYQIIDSTVGCKLLSFLDAYSDFHQIRMARENEEKASFTIPCGLFCYPFVRATHITLKDHIGKIVEVYVDDIVVKSRESDAFLWDLDDVFKSLRKYKMMQNPEKCVFRVAAGKLLGFLVSLRGIEANAKKIQAIEWMQPPRASRSSGVLTQDID</sequence>